<dbReference type="InterPro" id="IPR047047">
    <property type="entry name" value="GST_Omega-like_C"/>
</dbReference>
<dbReference type="Gene3D" id="1.20.1050.10">
    <property type="match status" value="1"/>
</dbReference>
<feature type="region of interest" description="Disordered" evidence="4">
    <location>
        <begin position="1"/>
        <end position="23"/>
    </location>
</feature>
<dbReference type="AlphaFoldDB" id="A0A8J9S6H7"/>
<evidence type="ECO:0000256" key="2">
    <source>
        <dbReference type="PIRSR" id="PIRSR015753-2"/>
    </source>
</evidence>
<dbReference type="CDD" id="cd03190">
    <property type="entry name" value="GST_C_Omega_like"/>
    <property type="match status" value="1"/>
</dbReference>
<feature type="active site" description="Proton donor/acceptor" evidence="1">
    <location>
        <position position="213"/>
    </location>
</feature>
<sequence>MSVLVHGIAGQTTDDQTDANARRHRGEFVRGVSTARNWVTDDPNAVFPVEMDRYHLYVAYNCPWCHRVLLGRALMGLQDAITVDVLFPNRSNEDEPMGPNLWKFEPEGQVGQNGVHVSFPSCTRDTVLGKKYVPEIYQASGVEDQKSVPILFDKKTKQIVNNESAEILRMLGTVFGRLGSRGTPLLNLYPAERIKLIDEHNDWIYKDIANGSYKAGFSSNQEVYEKAYHTFFEGMDKLDEIFAQQTFLTGEAVTEADVRLFPPLFRLDPIYYSRFKLNKAYLWEYPHIWRWMRSMMTLPGMDEVTNSEYLQHCKQGYFGRTGNGTIPVGPPGYPESYKEKHPTHM</sequence>
<dbReference type="InterPro" id="IPR036249">
    <property type="entry name" value="Thioredoxin-like_sf"/>
</dbReference>
<dbReference type="PANTHER" id="PTHR32419:SF6">
    <property type="entry name" value="GLUTATHIONE S-TRANSFERASE OMEGA-LIKE 1-RELATED"/>
    <property type="match status" value="1"/>
</dbReference>
<dbReference type="InterPro" id="IPR016639">
    <property type="entry name" value="GST_Omega/GSH"/>
</dbReference>
<dbReference type="Proteomes" id="UP000836788">
    <property type="component" value="Chromosome 2"/>
</dbReference>
<dbReference type="PIRSF" id="PIRSF015753">
    <property type="entry name" value="GST"/>
    <property type="match status" value="1"/>
</dbReference>
<dbReference type="SUPFAM" id="SSF52833">
    <property type="entry name" value="Thioredoxin-like"/>
    <property type="match status" value="1"/>
</dbReference>
<feature type="compositionally biased region" description="Basic and acidic residues" evidence="4">
    <location>
        <begin position="336"/>
        <end position="345"/>
    </location>
</feature>
<feature type="binding site" evidence="2">
    <location>
        <begin position="163"/>
        <end position="164"/>
    </location>
    <ligand>
        <name>glutathione</name>
        <dbReference type="ChEBI" id="CHEBI:57925"/>
    </ligand>
</feature>
<reference evidence="6" key="1">
    <citation type="submission" date="2022-02" db="EMBL/GenBank/DDBJ databases">
        <authorList>
            <person name="Giguere J D."/>
        </authorList>
    </citation>
    <scope>NUCLEOTIDE SEQUENCE</scope>
    <source>
        <strain evidence="6">CCAP 1055/1</strain>
    </source>
</reference>
<protein>
    <recommendedName>
        <fullName evidence="5">GST N-terminal domain-containing protein</fullName>
    </recommendedName>
</protein>
<feature type="site" description="Lowers pKa of active site Cys" evidence="3">
    <location>
        <position position="317"/>
    </location>
</feature>
<feature type="active site" description="Nucleophile" evidence="1">
    <location>
        <position position="62"/>
    </location>
</feature>
<feature type="domain" description="GST N-terminal" evidence="5">
    <location>
        <begin position="62"/>
        <end position="173"/>
    </location>
</feature>
<feature type="region of interest" description="Disordered" evidence="4">
    <location>
        <begin position="322"/>
        <end position="345"/>
    </location>
</feature>
<accession>A0A8J9S6H7</accession>
<evidence type="ECO:0000256" key="3">
    <source>
        <dbReference type="PIRSR" id="PIRSR015753-3"/>
    </source>
</evidence>
<gene>
    <name evidence="6" type="ORF">PTTT1_LOCUS26387</name>
</gene>
<feature type="site" description="Lowers pKa of active site Cys" evidence="3">
    <location>
        <position position="271"/>
    </location>
</feature>
<evidence type="ECO:0000313" key="6">
    <source>
        <dbReference type="EMBL" id="CAG9284580.1"/>
    </source>
</evidence>
<evidence type="ECO:0000256" key="4">
    <source>
        <dbReference type="SAM" id="MobiDB-lite"/>
    </source>
</evidence>
<dbReference type="EMBL" id="OU594943">
    <property type="protein sequence ID" value="CAG9284580.1"/>
    <property type="molecule type" value="Genomic_DNA"/>
</dbReference>
<organism evidence="6">
    <name type="scientific">Phaeodactylum tricornutum</name>
    <name type="common">Diatom</name>
    <dbReference type="NCBI Taxonomy" id="2850"/>
    <lineage>
        <taxon>Eukaryota</taxon>
        <taxon>Sar</taxon>
        <taxon>Stramenopiles</taxon>
        <taxon>Ochrophyta</taxon>
        <taxon>Bacillariophyta</taxon>
        <taxon>Bacillariophyceae</taxon>
        <taxon>Bacillariophycidae</taxon>
        <taxon>Naviculales</taxon>
        <taxon>Phaeodactylaceae</taxon>
        <taxon>Phaeodactylum</taxon>
    </lineage>
</organism>
<dbReference type="Pfam" id="PF13409">
    <property type="entry name" value="GST_N_2"/>
    <property type="match status" value="1"/>
</dbReference>
<dbReference type="Pfam" id="PF13410">
    <property type="entry name" value="GST_C_2"/>
    <property type="match status" value="1"/>
</dbReference>
<evidence type="ECO:0000256" key="1">
    <source>
        <dbReference type="PIRSR" id="PIRSR015753-1"/>
    </source>
</evidence>
<dbReference type="PANTHER" id="PTHR32419">
    <property type="entry name" value="GLUTATHIONYL-HYDROQUINONE REDUCTASE"/>
    <property type="match status" value="1"/>
</dbReference>
<dbReference type="Gene3D" id="3.40.30.10">
    <property type="entry name" value="Glutaredoxin"/>
    <property type="match status" value="1"/>
</dbReference>
<feature type="binding site" evidence="2">
    <location>
        <position position="102"/>
    </location>
    <ligand>
        <name>glutathione</name>
        <dbReference type="ChEBI" id="CHEBI:57925"/>
    </ligand>
</feature>
<dbReference type="InterPro" id="IPR036282">
    <property type="entry name" value="Glutathione-S-Trfase_C_sf"/>
</dbReference>
<evidence type="ECO:0000259" key="5">
    <source>
        <dbReference type="Pfam" id="PF13409"/>
    </source>
</evidence>
<dbReference type="SUPFAM" id="SSF47616">
    <property type="entry name" value="GST C-terminal domain-like"/>
    <property type="match status" value="1"/>
</dbReference>
<dbReference type="InterPro" id="IPR004045">
    <property type="entry name" value="Glutathione_S-Trfase_N"/>
</dbReference>
<dbReference type="GO" id="GO:0004364">
    <property type="term" value="F:glutathione transferase activity"/>
    <property type="evidence" value="ECO:0007669"/>
    <property type="project" value="InterPro"/>
</dbReference>
<proteinExistence type="predicted"/>
<dbReference type="GO" id="GO:0005737">
    <property type="term" value="C:cytoplasm"/>
    <property type="evidence" value="ECO:0007669"/>
    <property type="project" value="TreeGrafter"/>
</dbReference>
<name>A0A8J9S6H7_PHATR</name>